<gene>
    <name evidence="2" type="ORF">ILUMI_16911</name>
</gene>
<dbReference type="InterPro" id="IPR038717">
    <property type="entry name" value="Tc1-like_DDE_dom"/>
</dbReference>
<accession>A0A8K0CQ33</accession>
<evidence type="ECO:0000259" key="1">
    <source>
        <dbReference type="Pfam" id="PF13358"/>
    </source>
</evidence>
<proteinExistence type="predicted"/>
<protein>
    <recommendedName>
        <fullName evidence="1">Tc1-like transposase DDE domain-containing protein</fullName>
    </recommendedName>
</protein>
<dbReference type="AlphaFoldDB" id="A0A8K0CQ33"/>
<feature type="domain" description="Tc1-like transposase DDE" evidence="1">
    <location>
        <begin position="22"/>
        <end position="92"/>
    </location>
</feature>
<evidence type="ECO:0000313" key="2">
    <source>
        <dbReference type="EMBL" id="KAF2889262.1"/>
    </source>
</evidence>
<dbReference type="InterPro" id="IPR036397">
    <property type="entry name" value="RNaseH_sf"/>
</dbReference>
<evidence type="ECO:0000313" key="3">
    <source>
        <dbReference type="Proteomes" id="UP000801492"/>
    </source>
</evidence>
<dbReference type="EMBL" id="VTPC01068967">
    <property type="protein sequence ID" value="KAF2889262.1"/>
    <property type="molecule type" value="Genomic_DNA"/>
</dbReference>
<name>A0A8K0CQ33_IGNLU</name>
<keyword evidence="3" id="KW-1185">Reference proteome</keyword>
<dbReference type="Proteomes" id="UP000801492">
    <property type="component" value="Unassembled WGS sequence"/>
</dbReference>
<sequence length="128" mass="15161">MIWGCTTTSEVLLKTQLLPFVKKCFRTTKRCIIQDDSTPCHRAKKVRDFMKTEGVVQLTRSGNSPDLNQIENCWYLMSKRLIRHKLSSKQELINTIRKVWHEEINEKYLKTLIQFMPRRIKADIKVHG</sequence>
<reference evidence="2" key="1">
    <citation type="submission" date="2019-08" db="EMBL/GenBank/DDBJ databases">
        <title>The genome of the North American firefly Photinus pyralis.</title>
        <authorList>
            <consortium name="Photinus pyralis genome working group"/>
            <person name="Fallon T.R."/>
            <person name="Sander Lower S.E."/>
            <person name="Weng J.-K."/>
        </authorList>
    </citation>
    <scope>NUCLEOTIDE SEQUENCE</scope>
    <source>
        <strain evidence="2">TRF0915ILg1</strain>
        <tissue evidence="2">Whole body</tissue>
    </source>
</reference>
<organism evidence="2 3">
    <name type="scientific">Ignelater luminosus</name>
    <name type="common">Cucubano</name>
    <name type="synonym">Pyrophorus luminosus</name>
    <dbReference type="NCBI Taxonomy" id="2038154"/>
    <lineage>
        <taxon>Eukaryota</taxon>
        <taxon>Metazoa</taxon>
        <taxon>Ecdysozoa</taxon>
        <taxon>Arthropoda</taxon>
        <taxon>Hexapoda</taxon>
        <taxon>Insecta</taxon>
        <taxon>Pterygota</taxon>
        <taxon>Neoptera</taxon>
        <taxon>Endopterygota</taxon>
        <taxon>Coleoptera</taxon>
        <taxon>Polyphaga</taxon>
        <taxon>Elateriformia</taxon>
        <taxon>Elateroidea</taxon>
        <taxon>Elateridae</taxon>
        <taxon>Agrypninae</taxon>
        <taxon>Pyrophorini</taxon>
        <taxon>Ignelater</taxon>
    </lineage>
</organism>
<dbReference type="GO" id="GO:0003676">
    <property type="term" value="F:nucleic acid binding"/>
    <property type="evidence" value="ECO:0007669"/>
    <property type="project" value="InterPro"/>
</dbReference>
<dbReference type="OrthoDB" id="6767596at2759"/>
<comment type="caution">
    <text evidence="2">The sequence shown here is derived from an EMBL/GenBank/DDBJ whole genome shotgun (WGS) entry which is preliminary data.</text>
</comment>
<dbReference type="Gene3D" id="3.30.420.10">
    <property type="entry name" value="Ribonuclease H-like superfamily/Ribonuclease H"/>
    <property type="match status" value="1"/>
</dbReference>
<dbReference type="Pfam" id="PF13358">
    <property type="entry name" value="DDE_3"/>
    <property type="match status" value="1"/>
</dbReference>